<reference evidence="6 7" key="1">
    <citation type="submission" date="2021-01" db="EMBL/GenBank/DDBJ databases">
        <title>Whole genome shotgun sequence of Plantactinospora mayteni NBRC 109088.</title>
        <authorList>
            <person name="Komaki H."/>
            <person name="Tamura T."/>
        </authorList>
    </citation>
    <scope>NUCLEOTIDE SEQUENCE [LARGE SCALE GENOMIC DNA]</scope>
    <source>
        <strain evidence="6 7">NBRC 109088</strain>
    </source>
</reference>
<gene>
    <name evidence="6" type="primary">rbsK_3</name>
    <name evidence="6" type="ORF">Pma05_44380</name>
</gene>
<evidence type="ECO:0000313" key="7">
    <source>
        <dbReference type="Proteomes" id="UP000621500"/>
    </source>
</evidence>
<sequence>MTGRRPVDSLSTAVDVLVVGRANVDLTVRIPHRPTPGRTAFGSPALTTAGGKSLNQAVAAARAGARVALLANAGADDWGRLLVRTLRQAAVELPCFQLLPAARTGVAIVEVTPDGESYVVLALSPETELTGQHVRTGFRRVRPFAVVTQLDLRPEAVDAVLREQRARLLIGNLVPHPDIGPAVFAGLDVFVANEHEAAAILGRRDDDPVVLARELRALGPRSSVVTAGARGAAYASADGTGLIDARRVSVVDTTGAGDAFLGALAVRLAEGLPLPVAVADAVTAGAMAVQVDGPDLRPAADPSDDAG</sequence>
<evidence type="ECO:0000256" key="3">
    <source>
        <dbReference type="ARBA" id="ARBA00022777"/>
    </source>
</evidence>
<name>A0ABQ4ETA3_9ACTN</name>
<evidence type="ECO:0000256" key="1">
    <source>
        <dbReference type="ARBA" id="ARBA00010688"/>
    </source>
</evidence>
<dbReference type="InterPro" id="IPR029056">
    <property type="entry name" value="Ribokinase-like"/>
</dbReference>
<dbReference type="InterPro" id="IPR011611">
    <property type="entry name" value="PfkB_dom"/>
</dbReference>
<dbReference type="InterPro" id="IPR002173">
    <property type="entry name" value="Carboh/pur_kinase_PfkB_CS"/>
</dbReference>
<dbReference type="RefSeq" id="WP_203859342.1">
    <property type="nucleotide sequence ID" value="NZ_BAAAZQ010000006.1"/>
</dbReference>
<proteinExistence type="inferred from homology"/>
<evidence type="ECO:0000259" key="5">
    <source>
        <dbReference type="Pfam" id="PF00294"/>
    </source>
</evidence>
<keyword evidence="3 4" id="KW-0418">Kinase</keyword>
<dbReference type="Pfam" id="PF00294">
    <property type="entry name" value="PfkB"/>
    <property type="match status" value="1"/>
</dbReference>
<comment type="caution">
    <text evidence="6">The sequence shown here is derived from an EMBL/GenBank/DDBJ whole genome shotgun (WGS) entry which is preliminary data.</text>
</comment>
<dbReference type="PANTHER" id="PTHR10584">
    <property type="entry name" value="SUGAR KINASE"/>
    <property type="match status" value="1"/>
</dbReference>
<feature type="domain" description="Carbohydrate kinase PfkB" evidence="5">
    <location>
        <begin position="16"/>
        <end position="294"/>
    </location>
</feature>
<keyword evidence="7" id="KW-1185">Reference proteome</keyword>
<comment type="similarity">
    <text evidence="1 4">Belongs to the carbohydrate kinase PfkB family.</text>
</comment>
<dbReference type="PRINTS" id="PR00990">
    <property type="entry name" value="RIBOKINASE"/>
</dbReference>
<evidence type="ECO:0000256" key="2">
    <source>
        <dbReference type="ARBA" id="ARBA00022679"/>
    </source>
</evidence>
<evidence type="ECO:0000313" key="6">
    <source>
        <dbReference type="EMBL" id="GIG97865.1"/>
    </source>
</evidence>
<protein>
    <submittedName>
        <fullName evidence="6">Ribokinase</fullName>
    </submittedName>
</protein>
<dbReference type="Proteomes" id="UP000621500">
    <property type="component" value="Unassembled WGS sequence"/>
</dbReference>
<evidence type="ECO:0000256" key="4">
    <source>
        <dbReference type="RuleBase" id="RU003704"/>
    </source>
</evidence>
<keyword evidence="2 4" id="KW-0808">Transferase</keyword>
<accession>A0ABQ4ETA3</accession>
<dbReference type="Gene3D" id="3.40.1190.20">
    <property type="match status" value="1"/>
</dbReference>
<dbReference type="EMBL" id="BONX01000030">
    <property type="protein sequence ID" value="GIG97865.1"/>
    <property type="molecule type" value="Genomic_DNA"/>
</dbReference>
<dbReference type="InterPro" id="IPR002139">
    <property type="entry name" value="Ribo/fructo_kinase"/>
</dbReference>
<organism evidence="6 7">
    <name type="scientific">Plantactinospora mayteni</name>
    <dbReference type="NCBI Taxonomy" id="566021"/>
    <lineage>
        <taxon>Bacteria</taxon>
        <taxon>Bacillati</taxon>
        <taxon>Actinomycetota</taxon>
        <taxon>Actinomycetes</taxon>
        <taxon>Micromonosporales</taxon>
        <taxon>Micromonosporaceae</taxon>
        <taxon>Plantactinospora</taxon>
    </lineage>
</organism>
<dbReference type="PANTHER" id="PTHR10584:SF166">
    <property type="entry name" value="RIBOKINASE"/>
    <property type="match status" value="1"/>
</dbReference>
<dbReference type="PROSITE" id="PS00584">
    <property type="entry name" value="PFKB_KINASES_2"/>
    <property type="match status" value="1"/>
</dbReference>
<dbReference type="SUPFAM" id="SSF53613">
    <property type="entry name" value="Ribokinase-like"/>
    <property type="match status" value="1"/>
</dbReference>